<dbReference type="RefSeq" id="WP_250827943.1">
    <property type="nucleotide sequence ID" value="NZ_JAMOIL010000019.1"/>
</dbReference>
<dbReference type="CDD" id="cd00761">
    <property type="entry name" value="Glyco_tranf_GTA_type"/>
    <property type="match status" value="1"/>
</dbReference>
<dbReference type="EMBL" id="JAMOIL010000019">
    <property type="protein sequence ID" value="MCM0621530.1"/>
    <property type="molecule type" value="Genomic_DNA"/>
</dbReference>
<dbReference type="AlphaFoldDB" id="A0A9X2D9B3"/>
<organism evidence="2 3">
    <name type="scientific">Nocardioides bruguierae</name>
    <dbReference type="NCBI Taxonomy" id="2945102"/>
    <lineage>
        <taxon>Bacteria</taxon>
        <taxon>Bacillati</taxon>
        <taxon>Actinomycetota</taxon>
        <taxon>Actinomycetes</taxon>
        <taxon>Propionibacteriales</taxon>
        <taxon>Nocardioidaceae</taxon>
        <taxon>Nocardioides</taxon>
    </lineage>
</organism>
<evidence type="ECO:0000313" key="2">
    <source>
        <dbReference type="EMBL" id="MCM0621530.1"/>
    </source>
</evidence>
<dbReference type="GO" id="GO:0016758">
    <property type="term" value="F:hexosyltransferase activity"/>
    <property type="evidence" value="ECO:0007669"/>
    <property type="project" value="UniProtKB-ARBA"/>
</dbReference>
<sequence>MTPLTGLLRRTPPLLSVVVTVRDDEDRLAACLDSVLGQEHGPLEVVVVDDGSTDSSADVADSYAQAHPDRVRVLRRERVGTGAARNAGVQVATGALLAFVDGSSVVPPGAYAALWKQMRRSGADVVTGSYARWEDDRLLEPARMRHTHARRACLLEQYPRVLGDSMAGNKMFKRSFYDVAGLAWPLGELAGDPAGDAPTTTLAYLQARLIGIVPEVVLHWRPADDDGAGSSPEDLEALWRAKRATLGAVEEYGSEKVSETFRGSVLAADLPRHLAEVPGCSDAWWSALQRGVVSLWGPHGSLVDAALAPEHRLVGWLVEQDRRAEAEHVATLVREHDGSLPRRVEPQGRVIDVPDLDRATVPRAAIELRPNEK</sequence>
<dbReference type="Proteomes" id="UP001139485">
    <property type="component" value="Unassembled WGS sequence"/>
</dbReference>
<protein>
    <submittedName>
        <fullName evidence="2">Glycosyltransferase</fullName>
    </submittedName>
</protein>
<reference evidence="2" key="1">
    <citation type="submission" date="2022-05" db="EMBL/GenBank/DDBJ databases">
        <authorList>
            <person name="Tuo L."/>
        </authorList>
    </citation>
    <scope>NUCLEOTIDE SEQUENCE</scope>
    <source>
        <strain evidence="2">BSK12Z-4</strain>
    </source>
</reference>
<dbReference type="PANTHER" id="PTHR22916">
    <property type="entry name" value="GLYCOSYLTRANSFERASE"/>
    <property type="match status" value="1"/>
</dbReference>
<accession>A0A9X2D9B3</accession>
<comment type="caution">
    <text evidence="2">The sequence shown here is derived from an EMBL/GenBank/DDBJ whole genome shotgun (WGS) entry which is preliminary data.</text>
</comment>
<dbReference type="SUPFAM" id="SSF53448">
    <property type="entry name" value="Nucleotide-diphospho-sugar transferases"/>
    <property type="match status" value="1"/>
</dbReference>
<dbReference type="PANTHER" id="PTHR22916:SF3">
    <property type="entry name" value="UDP-GLCNAC:BETAGAL BETA-1,3-N-ACETYLGLUCOSAMINYLTRANSFERASE-LIKE PROTEIN 1"/>
    <property type="match status" value="1"/>
</dbReference>
<name>A0A9X2D9B3_9ACTN</name>
<dbReference type="InterPro" id="IPR029044">
    <property type="entry name" value="Nucleotide-diphossugar_trans"/>
</dbReference>
<feature type="domain" description="Glycosyltransferase 2-like" evidence="1">
    <location>
        <begin position="16"/>
        <end position="176"/>
    </location>
</feature>
<evidence type="ECO:0000259" key="1">
    <source>
        <dbReference type="Pfam" id="PF00535"/>
    </source>
</evidence>
<dbReference type="Gene3D" id="3.90.550.10">
    <property type="entry name" value="Spore Coat Polysaccharide Biosynthesis Protein SpsA, Chain A"/>
    <property type="match status" value="1"/>
</dbReference>
<proteinExistence type="predicted"/>
<gene>
    <name evidence="2" type="ORF">M8330_14650</name>
</gene>
<evidence type="ECO:0000313" key="3">
    <source>
        <dbReference type="Proteomes" id="UP001139485"/>
    </source>
</evidence>
<dbReference type="Pfam" id="PF00535">
    <property type="entry name" value="Glycos_transf_2"/>
    <property type="match status" value="1"/>
</dbReference>
<dbReference type="InterPro" id="IPR001173">
    <property type="entry name" value="Glyco_trans_2-like"/>
</dbReference>
<keyword evidence="3" id="KW-1185">Reference proteome</keyword>